<dbReference type="Proteomes" id="UP000176300">
    <property type="component" value="Unassembled WGS sequence"/>
</dbReference>
<evidence type="ECO:0000313" key="3">
    <source>
        <dbReference type="EMBL" id="OGH82049.1"/>
    </source>
</evidence>
<dbReference type="PANTHER" id="PTHR47618:SF1">
    <property type="entry name" value="BIFUNCTIONAL OLIGORIBONUCLEASE AND PAP PHOSPHATASE NRNA"/>
    <property type="match status" value="1"/>
</dbReference>
<accession>A0A1F6NE18</accession>
<dbReference type="PANTHER" id="PTHR47618">
    <property type="entry name" value="BIFUNCTIONAL OLIGORIBONUCLEASE AND PAP PHOSPHATASE NRNA"/>
    <property type="match status" value="1"/>
</dbReference>
<dbReference type="EMBL" id="MFQS01000051">
    <property type="protein sequence ID" value="OGH82049.1"/>
    <property type="molecule type" value="Genomic_DNA"/>
</dbReference>
<protein>
    <recommendedName>
        <fullName evidence="5">DDH domain-containing protein</fullName>
    </recommendedName>
</protein>
<dbReference type="STRING" id="1798697.A2373_03355"/>
<sequence>MYRTAKQIHNLIQEANHIILVPHKDPDGDALGSLTAFKQYLTRINKPHTAYCATEIPENFKDLRHVQDINSDETVWQNNNFDLVIVFDSGDLCHAGIDGYVAGLSKKISVINIDHHFTNEQYGHLNMVSPNGSSTAEVVYNFFKYNDIKIDEVMATSLLAGLITDTDFYTNSATSLSSLQITSKLISYGGNLKLIKEIVFKNKTIDVLKLWGAVLSRLKKHETLDVIYTYMTQSDLEKYNIPESVSDGISNFMNNLNDGGICLLFKELPDNKIKGSFRTTNDNFDVSLIAKELGGGGHKKAAGFTIDGPLKKAAQRVFTTIQTYKK</sequence>
<feature type="domain" description="DHHA1" evidence="2">
    <location>
        <begin position="226"/>
        <end position="311"/>
    </location>
</feature>
<dbReference type="Gene3D" id="3.10.310.30">
    <property type="match status" value="1"/>
</dbReference>
<dbReference type="SUPFAM" id="SSF64182">
    <property type="entry name" value="DHH phosphoesterases"/>
    <property type="match status" value="1"/>
</dbReference>
<evidence type="ECO:0000259" key="2">
    <source>
        <dbReference type="Pfam" id="PF02272"/>
    </source>
</evidence>
<gene>
    <name evidence="3" type="ORF">A2373_03355</name>
</gene>
<name>A0A1F6NE18_9BACT</name>
<proteinExistence type="predicted"/>
<dbReference type="Pfam" id="PF02272">
    <property type="entry name" value="DHHA1"/>
    <property type="match status" value="1"/>
</dbReference>
<dbReference type="InterPro" id="IPR001667">
    <property type="entry name" value="DDH_dom"/>
</dbReference>
<dbReference type="InterPro" id="IPR038763">
    <property type="entry name" value="DHH_sf"/>
</dbReference>
<dbReference type="Pfam" id="PF01368">
    <property type="entry name" value="DHH"/>
    <property type="match status" value="1"/>
</dbReference>
<dbReference type="InterPro" id="IPR003156">
    <property type="entry name" value="DHHA1_dom"/>
</dbReference>
<evidence type="ECO:0000259" key="1">
    <source>
        <dbReference type="Pfam" id="PF01368"/>
    </source>
</evidence>
<evidence type="ECO:0008006" key="5">
    <source>
        <dbReference type="Google" id="ProtNLM"/>
    </source>
</evidence>
<dbReference type="AlphaFoldDB" id="A0A1F6NE18"/>
<reference evidence="3 4" key="1">
    <citation type="journal article" date="2016" name="Nat. Commun.">
        <title>Thousands of microbial genomes shed light on interconnected biogeochemical processes in an aquifer system.</title>
        <authorList>
            <person name="Anantharaman K."/>
            <person name="Brown C.T."/>
            <person name="Hug L.A."/>
            <person name="Sharon I."/>
            <person name="Castelle C.J."/>
            <person name="Probst A.J."/>
            <person name="Thomas B.C."/>
            <person name="Singh A."/>
            <person name="Wilkins M.J."/>
            <person name="Karaoz U."/>
            <person name="Brodie E.L."/>
            <person name="Williams K.H."/>
            <person name="Hubbard S.S."/>
            <person name="Banfield J.F."/>
        </authorList>
    </citation>
    <scope>NUCLEOTIDE SEQUENCE [LARGE SCALE GENOMIC DNA]</scope>
</reference>
<dbReference type="Gene3D" id="3.90.1640.10">
    <property type="entry name" value="inorganic pyrophosphatase (n-terminal core)"/>
    <property type="match status" value="1"/>
</dbReference>
<dbReference type="GO" id="GO:0003676">
    <property type="term" value="F:nucleic acid binding"/>
    <property type="evidence" value="ECO:0007669"/>
    <property type="project" value="InterPro"/>
</dbReference>
<evidence type="ECO:0000313" key="4">
    <source>
        <dbReference type="Proteomes" id="UP000176300"/>
    </source>
</evidence>
<dbReference type="InterPro" id="IPR051319">
    <property type="entry name" value="Oligoribo/pAp-PDE_c-di-AMP_PDE"/>
</dbReference>
<feature type="domain" description="DDH" evidence="1">
    <location>
        <begin position="18"/>
        <end position="161"/>
    </location>
</feature>
<organism evidence="3 4">
    <name type="scientific">Candidatus Magasanikbacteria bacterium RIFOXYB1_FULL_40_15</name>
    <dbReference type="NCBI Taxonomy" id="1798697"/>
    <lineage>
        <taxon>Bacteria</taxon>
        <taxon>Candidatus Magasanikiibacteriota</taxon>
    </lineage>
</organism>
<comment type="caution">
    <text evidence="3">The sequence shown here is derived from an EMBL/GenBank/DDBJ whole genome shotgun (WGS) entry which is preliminary data.</text>
</comment>